<dbReference type="Proteomes" id="UP000198312">
    <property type="component" value="Chromosome"/>
</dbReference>
<dbReference type="InterPro" id="IPR041401">
    <property type="entry name" value="TseB-like_dom"/>
</dbReference>
<dbReference type="EMBL" id="CP022315">
    <property type="protein sequence ID" value="ASK63362.1"/>
    <property type="molecule type" value="Genomic_DNA"/>
</dbReference>
<dbReference type="InterPro" id="IPR046350">
    <property type="entry name" value="Cystatin_sf"/>
</dbReference>
<gene>
    <name evidence="2" type="ORF">CFK37_14950</name>
</gene>
<sequence>MVGLILVLISCFIYLFFLYNDIQQSRTTHYQDAKDKVLKMTEVTQIDNVTVYNGRQQFHVIFGATKNGENKIVYVPSDKKDKDLTVVDMSKIIKKQQIKNQWKEQCQNCELINITPAMEDGKPLWEVTYVDAADRYIFDYLSIYDGTRSQQLRLKSIFH</sequence>
<accession>A0A220U5V7</accession>
<dbReference type="AlphaFoldDB" id="A0A220U5V7"/>
<organism evidence="2 3">
    <name type="scientific">Virgibacillus phasianinus</name>
    <dbReference type="NCBI Taxonomy" id="2017483"/>
    <lineage>
        <taxon>Bacteria</taxon>
        <taxon>Bacillati</taxon>
        <taxon>Bacillota</taxon>
        <taxon>Bacilli</taxon>
        <taxon>Bacillales</taxon>
        <taxon>Bacillaceae</taxon>
        <taxon>Virgibacillus</taxon>
    </lineage>
</organism>
<name>A0A220U5V7_9BACI</name>
<dbReference type="Gene3D" id="3.10.450.40">
    <property type="match status" value="2"/>
</dbReference>
<keyword evidence="3" id="KW-1185">Reference proteome</keyword>
<protein>
    <recommendedName>
        <fullName evidence="1">Cell wall elongation regulator TseB-like domain-containing protein</fullName>
    </recommendedName>
</protein>
<evidence type="ECO:0000259" key="1">
    <source>
        <dbReference type="Pfam" id="PF17881"/>
    </source>
</evidence>
<evidence type="ECO:0000313" key="3">
    <source>
        <dbReference type="Proteomes" id="UP000198312"/>
    </source>
</evidence>
<dbReference type="Pfam" id="PF17881">
    <property type="entry name" value="TseB"/>
    <property type="match status" value="1"/>
</dbReference>
<evidence type="ECO:0000313" key="2">
    <source>
        <dbReference type="EMBL" id="ASK63362.1"/>
    </source>
</evidence>
<feature type="domain" description="Cell wall elongation regulator TseB-like" evidence="1">
    <location>
        <begin position="33"/>
        <end position="76"/>
    </location>
</feature>
<proteinExistence type="predicted"/>
<dbReference type="SUPFAM" id="SSF54403">
    <property type="entry name" value="Cystatin/monellin"/>
    <property type="match status" value="2"/>
</dbReference>
<dbReference type="KEGG" id="vil:CFK37_14950"/>
<reference evidence="2 3" key="1">
    <citation type="submission" date="2017-07" db="EMBL/GenBank/DDBJ databases">
        <title>Virgibacillus sp. LM2416.</title>
        <authorList>
            <person name="Tak E.J."/>
            <person name="Bae J.-W."/>
        </authorList>
    </citation>
    <scope>NUCLEOTIDE SEQUENCE [LARGE SCALE GENOMIC DNA]</scope>
    <source>
        <strain evidence="2 3">LM2416</strain>
    </source>
</reference>